<dbReference type="AlphaFoldDB" id="A0A0G0Z404"/>
<sequence>ALSVNLPDSYHEPIEFDSGSGNIHLNYGGEFFPRKPLALETSIAVADYHNISVCPWKFCQNSVTGGGSSPAI</sequence>
<evidence type="ECO:0000313" key="1">
    <source>
        <dbReference type="EMBL" id="KKS16796.1"/>
    </source>
</evidence>
<protein>
    <submittedName>
        <fullName evidence="1">Uncharacterized protein</fullName>
    </submittedName>
</protein>
<evidence type="ECO:0000313" key="2">
    <source>
        <dbReference type="Proteomes" id="UP000033969"/>
    </source>
</evidence>
<proteinExistence type="predicted"/>
<name>A0A0G0Z404_9BACT</name>
<dbReference type="EMBL" id="LCBU01000033">
    <property type="protein sequence ID" value="KKS16796.1"/>
    <property type="molecule type" value="Genomic_DNA"/>
</dbReference>
<reference evidence="1 2" key="1">
    <citation type="journal article" date="2015" name="Nature">
        <title>rRNA introns, odd ribosomes, and small enigmatic genomes across a large radiation of phyla.</title>
        <authorList>
            <person name="Brown C.T."/>
            <person name="Hug L.A."/>
            <person name="Thomas B.C."/>
            <person name="Sharon I."/>
            <person name="Castelle C.J."/>
            <person name="Singh A."/>
            <person name="Wilkins M.J."/>
            <person name="Williams K.H."/>
            <person name="Banfield J.F."/>
        </authorList>
    </citation>
    <scope>NUCLEOTIDE SEQUENCE [LARGE SCALE GENOMIC DNA]</scope>
</reference>
<feature type="non-terminal residue" evidence="1">
    <location>
        <position position="1"/>
    </location>
</feature>
<gene>
    <name evidence="1" type="ORF">UU74_C0033G0028</name>
</gene>
<accession>A0A0G0Z404</accession>
<dbReference type="Proteomes" id="UP000033969">
    <property type="component" value="Unassembled WGS sequence"/>
</dbReference>
<organism evidence="1 2">
    <name type="scientific">Candidatus Woesebacteria bacterium GW2011_GWA1_41_7</name>
    <dbReference type="NCBI Taxonomy" id="1618556"/>
    <lineage>
        <taxon>Bacteria</taxon>
        <taxon>Candidatus Woeseibacteriota</taxon>
    </lineage>
</organism>
<comment type="caution">
    <text evidence="1">The sequence shown here is derived from an EMBL/GenBank/DDBJ whole genome shotgun (WGS) entry which is preliminary data.</text>
</comment>